<proteinExistence type="predicted"/>
<dbReference type="EMBL" id="BARS01028332">
    <property type="protein sequence ID" value="GAG07195.1"/>
    <property type="molecule type" value="Genomic_DNA"/>
</dbReference>
<name>X0UNE1_9ZZZZ</name>
<dbReference type="PANTHER" id="PTHR43751:SF1">
    <property type="entry name" value="SULFATASE ATSG-RELATED"/>
    <property type="match status" value="1"/>
</dbReference>
<feature type="domain" description="Sulfatase N-terminal" evidence="1">
    <location>
        <begin position="36"/>
        <end position="136"/>
    </location>
</feature>
<reference evidence="2" key="1">
    <citation type="journal article" date="2014" name="Front. Microbiol.">
        <title>High frequency of phylogenetically diverse reductive dehalogenase-homologous genes in deep subseafloor sedimentary metagenomes.</title>
        <authorList>
            <person name="Kawai M."/>
            <person name="Futagami T."/>
            <person name="Toyoda A."/>
            <person name="Takaki Y."/>
            <person name="Nishi S."/>
            <person name="Hori S."/>
            <person name="Arai W."/>
            <person name="Tsubouchi T."/>
            <person name="Morono Y."/>
            <person name="Uchiyama I."/>
            <person name="Ito T."/>
            <person name="Fujiyama A."/>
            <person name="Inagaki F."/>
            <person name="Takami H."/>
        </authorList>
    </citation>
    <scope>NUCLEOTIDE SEQUENCE</scope>
    <source>
        <strain evidence="2">Expedition CK06-06</strain>
    </source>
</reference>
<dbReference type="PROSITE" id="PS51257">
    <property type="entry name" value="PROKAR_LIPOPROTEIN"/>
    <property type="match status" value="1"/>
</dbReference>
<organism evidence="2">
    <name type="scientific">marine sediment metagenome</name>
    <dbReference type="NCBI Taxonomy" id="412755"/>
    <lineage>
        <taxon>unclassified sequences</taxon>
        <taxon>metagenomes</taxon>
        <taxon>ecological metagenomes</taxon>
    </lineage>
</organism>
<gene>
    <name evidence="2" type="ORF">S01H1_44416</name>
</gene>
<dbReference type="InterPro" id="IPR017850">
    <property type="entry name" value="Alkaline_phosphatase_core_sf"/>
</dbReference>
<sequence>MITKISRRDFLITIATAAAVSGCPQMLNCDEATSRPNILFLLVDDQRNDTLGCAGHPIIKTPVIDSLAADGVRFSNAFVTTSICAASRASILTGLFERTHGYTFGTPPLSPAHMAESYPTLLRAAGYRTGFIGKYGVRTEGKPESA</sequence>
<accession>X0UNE1</accession>
<dbReference type="Gene3D" id="3.40.720.10">
    <property type="entry name" value="Alkaline Phosphatase, subunit A"/>
    <property type="match status" value="1"/>
</dbReference>
<dbReference type="InterPro" id="IPR052701">
    <property type="entry name" value="GAG_Ulvan_Degrading_Sulfatases"/>
</dbReference>
<feature type="non-terminal residue" evidence="2">
    <location>
        <position position="146"/>
    </location>
</feature>
<evidence type="ECO:0000259" key="1">
    <source>
        <dbReference type="Pfam" id="PF00884"/>
    </source>
</evidence>
<comment type="caution">
    <text evidence="2">The sequence shown here is derived from an EMBL/GenBank/DDBJ whole genome shotgun (WGS) entry which is preliminary data.</text>
</comment>
<dbReference type="SUPFAM" id="SSF53649">
    <property type="entry name" value="Alkaline phosphatase-like"/>
    <property type="match status" value="1"/>
</dbReference>
<dbReference type="AlphaFoldDB" id="X0UNE1"/>
<dbReference type="PANTHER" id="PTHR43751">
    <property type="entry name" value="SULFATASE"/>
    <property type="match status" value="1"/>
</dbReference>
<dbReference type="InterPro" id="IPR000917">
    <property type="entry name" value="Sulfatase_N"/>
</dbReference>
<protein>
    <recommendedName>
        <fullName evidence="1">Sulfatase N-terminal domain-containing protein</fullName>
    </recommendedName>
</protein>
<evidence type="ECO:0000313" key="2">
    <source>
        <dbReference type="EMBL" id="GAG07195.1"/>
    </source>
</evidence>
<dbReference type="Pfam" id="PF00884">
    <property type="entry name" value="Sulfatase"/>
    <property type="match status" value="1"/>
</dbReference>